<dbReference type="GO" id="GO:0005886">
    <property type="term" value="C:plasma membrane"/>
    <property type="evidence" value="ECO:0007669"/>
    <property type="project" value="UniProtKB-SubCell"/>
</dbReference>
<gene>
    <name evidence="12" type="primary">LOC110988712</name>
</gene>
<dbReference type="PANTHER" id="PTHR24228">
    <property type="entry name" value="B2 BRADYKININ RECEPTOR/ANGIOTENSIN II RECEPTOR"/>
    <property type="match status" value="1"/>
</dbReference>
<comment type="subcellular location">
    <subcellularLocation>
        <location evidence="1">Cell membrane</location>
        <topology evidence="1">Multi-pass membrane protein</topology>
    </subcellularLocation>
</comment>
<dbReference type="InterPro" id="IPR000276">
    <property type="entry name" value="GPCR_Rhodpsn"/>
</dbReference>
<dbReference type="Gene3D" id="1.20.1070.10">
    <property type="entry name" value="Rhodopsin 7-helix transmembrane proteins"/>
    <property type="match status" value="1"/>
</dbReference>
<dbReference type="SUPFAM" id="SSF81321">
    <property type="entry name" value="Family A G protein-coupled receptor-like"/>
    <property type="match status" value="1"/>
</dbReference>
<dbReference type="CDD" id="cd00637">
    <property type="entry name" value="7tm_classA_rhodopsin-like"/>
    <property type="match status" value="1"/>
</dbReference>
<proteinExistence type="predicted"/>
<dbReference type="PROSITE" id="PS50262">
    <property type="entry name" value="G_PROTEIN_RECEP_F1_2"/>
    <property type="match status" value="1"/>
</dbReference>
<evidence type="ECO:0000259" key="10">
    <source>
        <dbReference type="PROSITE" id="PS50262"/>
    </source>
</evidence>
<evidence type="ECO:0000256" key="7">
    <source>
        <dbReference type="ARBA" id="ARBA00023170"/>
    </source>
</evidence>
<dbReference type="PANTHER" id="PTHR24228:SF72">
    <property type="entry name" value="G-PROTEIN COUPLED RECEPTORS FAMILY 1 PROFILE DOMAIN-CONTAINING PROTEIN"/>
    <property type="match status" value="1"/>
</dbReference>
<reference evidence="12" key="1">
    <citation type="submission" date="2025-08" db="UniProtKB">
        <authorList>
            <consortium name="RefSeq"/>
        </authorList>
    </citation>
    <scope>IDENTIFICATION</scope>
</reference>
<feature type="transmembrane region" description="Helical" evidence="9">
    <location>
        <begin position="185"/>
        <end position="207"/>
    </location>
</feature>
<dbReference type="KEGG" id="aplc:110988712"/>
<dbReference type="InterPro" id="IPR017452">
    <property type="entry name" value="GPCR_Rhodpsn_7TM"/>
</dbReference>
<feature type="transmembrane region" description="Helical" evidence="9">
    <location>
        <begin position="135"/>
        <end position="156"/>
    </location>
</feature>
<dbReference type="PRINTS" id="PR00237">
    <property type="entry name" value="GPCRRHODOPSN"/>
</dbReference>
<dbReference type="RefSeq" id="XP_022108183.1">
    <property type="nucleotide sequence ID" value="XM_022252491.1"/>
</dbReference>
<dbReference type="Proteomes" id="UP000694845">
    <property type="component" value="Unplaced"/>
</dbReference>
<evidence type="ECO:0000256" key="4">
    <source>
        <dbReference type="ARBA" id="ARBA00022989"/>
    </source>
</evidence>
<evidence type="ECO:0000313" key="12">
    <source>
        <dbReference type="RefSeq" id="XP_022108183.1"/>
    </source>
</evidence>
<dbReference type="GeneID" id="110988712"/>
<evidence type="ECO:0000256" key="1">
    <source>
        <dbReference type="ARBA" id="ARBA00004651"/>
    </source>
</evidence>
<feature type="transmembrane region" description="Helical" evidence="9">
    <location>
        <begin position="289"/>
        <end position="311"/>
    </location>
</feature>
<dbReference type="GO" id="GO:0004930">
    <property type="term" value="F:G protein-coupled receptor activity"/>
    <property type="evidence" value="ECO:0007669"/>
    <property type="project" value="UniProtKB-KW"/>
</dbReference>
<sequence length="357" mass="39725">MSKQNETLALMPSHAVTAIACVWAFMTALAFVGNLLVILSVLLAKKLRTVTNAFVVNLSVADLWSCLSYPWMIVAQVSPGGWPLASEVPCTVAALQFDTSLCVRVFTLAAVAVNRLVLTTVCRATYRRLYSPRKVIGMIATTWVVSCTIVFLPYVLEISEPGYYPEDKICSTKDGFHGRKFTYEIIESSCLVLSLTIAVISYAVLYARSVLQKRDQALRVDNQPHDEVVVTERRMFFLEISIRDATRQKITNPDQEQATTKILLIAFCIMLLLVLPFLIALVASADHKFVVYSMTIAILTSCVNPIIYAFGHPHFKAVLPKVARCRYSEILKPSYFLQAMLQPSSIALNKESSEPLA</sequence>
<keyword evidence="3 9" id="KW-0812">Transmembrane</keyword>
<feature type="transmembrane region" description="Helical" evidence="9">
    <location>
        <begin position="54"/>
        <end position="73"/>
    </location>
</feature>
<evidence type="ECO:0000256" key="8">
    <source>
        <dbReference type="ARBA" id="ARBA00023224"/>
    </source>
</evidence>
<name>A0A8B7ZRH5_ACAPL</name>
<feature type="transmembrane region" description="Helical" evidence="9">
    <location>
        <begin position="15"/>
        <end position="42"/>
    </location>
</feature>
<dbReference type="PROSITE" id="PS51257">
    <property type="entry name" value="PROKAR_LIPOPROTEIN"/>
    <property type="match status" value="1"/>
</dbReference>
<keyword evidence="7" id="KW-0675">Receptor</keyword>
<evidence type="ECO:0000256" key="9">
    <source>
        <dbReference type="SAM" id="Phobius"/>
    </source>
</evidence>
<dbReference type="OrthoDB" id="2105199at2759"/>
<feature type="domain" description="G-protein coupled receptors family 1 profile" evidence="10">
    <location>
        <begin position="33"/>
        <end position="308"/>
    </location>
</feature>
<evidence type="ECO:0000256" key="2">
    <source>
        <dbReference type="ARBA" id="ARBA00022475"/>
    </source>
</evidence>
<protein>
    <submittedName>
        <fullName evidence="12">Melatonin receptor type 1B-A-like</fullName>
    </submittedName>
</protein>
<dbReference type="Pfam" id="PF00001">
    <property type="entry name" value="7tm_1"/>
    <property type="match status" value="1"/>
</dbReference>
<evidence type="ECO:0000256" key="5">
    <source>
        <dbReference type="ARBA" id="ARBA00023040"/>
    </source>
</evidence>
<keyword evidence="2" id="KW-1003">Cell membrane</keyword>
<accession>A0A8B7ZRH5</accession>
<keyword evidence="6 9" id="KW-0472">Membrane</keyword>
<keyword evidence="5" id="KW-0297">G-protein coupled receptor</keyword>
<keyword evidence="8" id="KW-0807">Transducer</keyword>
<evidence type="ECO:0000313" key="11">
    <source>
        <dbReference type="Proteomes" id="UP000694845"/>
    </source>
</evidence>
<keyword evidence="4 9" id="KW-1133">Transmembrane helix</keyword>
<evidence type="ECO:0000256" key="3">
    <source>
        <dbReference type="ARBA" id="ARBA00022692"/>
    </source>
</evidence>
<feature type="transmembrane region" description="Helical" evidence="9">
    <location>
        <begin position="93"/>
        <end position="114"/>
    </location>
</feature>
<keyword evidence="11" id="KW-1185">Reference proteome</keyword>
<evidence type="ECO:0000256" key="6">
    <source>
        <dbReference type="ARBA" id="ARBA00023136"/>
    </source>
</evidence>
<dbReference type="AlphaFoldDB" id="A0A8B7ZRH5"/>
<dbReference type="OMA" id="CLSYPWM"/>
<feature type="transmembrane region" description="Helical" evidence="9">
    <location>
        <begin position="262"/>
        <end position="283"/>
    </location>
</feature>
<organism evidence="11 12">
    <name type="scientific">Acanthaster planci</name>
    <name type="common">Crown-of-thorns starfish</name>
    <dbReference type="NCBI Taxonomy" id="133434"/>
    <lineage>
        <taxon>Eukaryota</taxon>
        <taxon>Metazoa</taxon>
        <taxon>Echinodermata</taxon>
        <taxon>Eleutherozoa</taxon>
        <taxon>Asterozoa</taxon>
        <taxon>Asteroidea</taxon>
        <taxon>Valvatacea</taxon>
        <taxon>Valvatida</taxon>
        <taxon>Acanthasteridae</taxon>
        <taxon>Acanthaster</taxon>
    </lineage>
</organism>